<organism evidence="1 2">
    <name type="scientific">Aphanomyces euteiches</name>
    <dbReference type="NCBI Taxonomy" id="100861"/>
    <lineage>
        <taxon>Eukaryota</taxon>
        <taxon>Sar</taxon>
        <taxon>Stramenopiles</taxon>
        <taxon>Oomycota</taxon>
        <taxon>Saprolegniomycetes</taxon>
        <taxon>Saprolegniales</taxon>
        <taxon>Verrucalvaceae</taxon>
        <taxon>Aphanomyces</taxon>
    </lineage>
</organism>
<gene>
    <name evidence="1" type="ORF">Ae201684_017330</name>
</gene>
<dbReference type="AlphaFoldDB" id="A0A6G0W946"/>
<accession>A0A6G0W946</accession>
<evidence type="ECO:0000313" key="1">
    <source>
        <dbReference type="EMBL" id="KAF0723835.1"/>
    </source>
</evidence>
<dbReference type="EMBL" id="VJMJ01000294">
    <property type="protein sequence ID" value="KAF0723835.1"/>
    <property type="molecule type" value="Genomic_DNA"/>
</dbReference>
<keyword evidence="2" id="KW-1185">Reference proteome</keyword>
<comment type="caution">
    <text evidence="1">The sequence shown here is derived from an EMBL/GenBank/DDBJ whole genome shotgun (WGS) entry which is preliminary data.</text>
</comment>
<reference evidence="1 2" key="1">
    <citation type="submission" date="2019-07" db="EMBL/GenBank/DDBJ databases">
        <title>Genomics analysis of Aphanomyces spp. identifies a new class of oomycete effector associated with host adaptation.</title>
        <authorList>
            <person name="Gaulin E."/>
        </authorList>
    </citation>
    <scope>NUCLEOTIDE SEQUENCE [LARGE SCALE GENOMIC DNA]</scope>
    <source>
        <strain evidence="1 2">ATCC 201684</strain>
    </source>
</reference>
<protein>
    <submittedName>
        <fullName evidence="1">Uncharacterized protein</fullName>
    </submittedName>
</protein>
<evidence type="ECO:0000313" key="2">
    <source>
        <dbReference type="Proteomes" id="UP000481153"/>
    </source>
</evidence>
<proteinExistence type="predicted"/>
<sequence length="91" mass="10510">MDPREIVRRFQNDMHEENHNIAELSQAFHTNPDQIDDAPDTLAPIIDCHFDQSGNRLSPCWCQHGKPDVEEIQCLIEERTIHDDGCVQSLE</sequence>
<name>A0A6G0W946_9STRA</name>
<dbReference type="Proteomes" id="UP000481153">
    <property type="component" value="Unassembled WGS sequence"/>
</dbReference>